<organism evidence="2 3">
    <name type="scientific">Micavibrio aeruginosavorus</name>
    <dbReference type="NCBI Taxonomy" id="349221"/>
    <lineage>
        <taxon>Bacteria</taxon>
        <taxon>Pseudomonadati</taxon>
        <taxon>Bdellovibrionota</taxon>
        <taxon>Bdellovibrionia</taxon>
        <taxon>Bdellovibrionales</taxon>
        <taxon>Pseudobdellovibrionaceae</taxon>
        <taxon>Micavibrio</taxon>
    </lineage>
</organism>
<evidence type="ECO:0000259" key="1">
    <source>
        <dbReference type="Pfam" id="PF00534"/>
    </source>
</evidence>
<protein>
    <recommendedName>
        <fullName evidence="1">Glycosyl transferase family 1 domain-containing protein</fullName>
    </recommendedName>
</protein>
<accession>A0A2W5FGT4</accession>
<dbReference type="AlphaFoldDB" id="A0A2W5FGT4"/>
<comment type="caution">
    <text evidence="2">The sequence shown here is derived from an EMBL/GenBank/DDBJ whole genome shotgun (WGS) entry which is preliminary data.</text>
</comment>
<dbReference type="SUPFAM" id="SSF53756">
    <property type="entry name" value="UDP-Glycosyltransferase/glycogen phosphorylase"/>
    <property type="match status" value="1"/>
</dbReference>
<name>A0A2W5FGT4_9BACT</name>
<evidence type="ECO:0000313" key="2">
    <source>
        <dbReference type="EMBL" id="PZP54508.1"/>
    </source>
</evidence>
<reference evidence="2 3" key="1">
    <citation type="submission" date="2017-08" db="EMBL/GenBank/DDBJ databases">
        <title>Infants hospitalized years apart are colonized by the same room-sourced microbial strains.</title>
        <authorList>
            <person name="Brooks B."/>
            <person name="Olm M.R."/>
            <person name="Firek B.A."/>
            <person name="Baker R."/>
            <person name="Thomas B.C."/>
            <person name="Morowitz M.J."/>
            <person name="Banfield J.F."/>
        </authorList>
    </citation>
    <scope>NUCLEOTIDE SEQUENCE [LARGE SCALE GENOMIC DNA]</scope>
    <source>
        <strain evidence="2">S2_006_000_R2_64</strain>
    </source>
</reference>
<sequence length="375" mass="42813">MKILYVTPGQIPSQAANSVHVMKMAQAFAANGQDVTLAYASTANVSKEEIYSHYNVDQTFSLCRFSLNSGPLSRFYFSLRIAIKAKTKNFNFVFSRCIPSSYFSLLFGNLSFLEIHESPNAFNKIARFMFERIIRHKNFLGLIVISASLEKHVLEITNLSPNKVLTLHDGADIHEDLKPEEFEYGTGYDCQIGYTGHLYKGRGIENIIYLAKELPDCFFHIIGGRTEDIYFWTEQAGHLKNIHFYGHLPHARISRYTAAFDILLAPYQRKVSVSGNKGDTAAWMSPLKIFEYMSAGKPIICSDISVLKEVMNDQKNCLLCPPEDFLAWKESVQLLRNDTNLSFRLGNTAKKDLIEKYTWTARAKKILNYYINFLK</sequence>
<dbReference type="EMBL" id="QFOT01000132">
    <property type="protein sequence ID" value="PZP54508.1"/>
    <property type="molecule type" value="Genomic_DNA"/>
</dbReference>
<proteinExistence type="predicted"/>
<dbReference type="Proteomes" id="UP000249739">
    <property type="component" value="Unassembled WGS sequence"/>
</dbReference>
<dbReference type="PANTHER" id="PTHR12526">
    <property type="entry name" value="GLYCOSYLTRANSFERASE"/>
    <property type="match status" value="1"/>
</dbReference>
<gene>
    <name evidence="2" type="ORF">DI586_09725</name>
</gene>
<dbReference type="InterPro" id="IPR001296">
    <property type="entry name" value="Glyco_trans_1"/>
</dbReference>
<dbReference type="GO" id="GO:0016757">
    <property type="term" value="F:glycosyltransferase activity"/>
    <property type="evidence" value="ECO:0007669"/>
    <property type="project" value="InterPro"/>
</dbReference>
<feature type="domain" description="Glycosyl transferase family 1" evidence="1">
    <location>
        <begin position="192"/>
        <end position="351"/>
    </location>
</feature>
<dbReference type="Pfam" id="PF00534">
    <property type="entry name" value="Glycos_transf_1"/>
    <property type="match status" value="1"/>
</dbReference>
<dbReference type="Gene3D" id="3.40.50.2000">
    <property type="entry name" value="Glycogen Phosphorylase B"/>
    <property type="match status" value="2"/>
</dbReference>
<evidence type="ECO:0000313" key="3">
    <source>
        <dbReference type="Proteomes" id="UP000249739"/>
    </source>
</evidence>